<sequence length="309" mass="34208">MKPDWRFAPLRPWLERTYGRPLHRVALDAGSTCPNRDGSKGYGGCVYCDVEGSGTGALRSGSDIGAQLEAGIARVARRDPGDFGVIAYFQSYSNTYVAPERLDEVLGVLEARLTDPIDVVAISTRPDTLPEWALARLARLAERVPVWLELGLECADDAVLDRIQRLHTVAEFEDAVARARAAGLLVVGHAILGLPGDGRDGARRTAEVLARSGCEGVKVHHLMVLRRTILERWWKDGQVELLEPDTYVDWLADFVERLGPDQVLHRLTGDAPPTEQLAPRWTVHKSAIRERLMRELERRGTRQGSLAPA</sequence>
<dbReference type="InterPro" id="IPR007197">
    <property type="entry name" value="rSAM"/>
</dbReference>
<dbReference type="SUPFAM" id="SSF102114">
    <property type="entry name" value="Radical SAM enzymes"/>
    <property type="match status" value="1"/>
</dbReference>
<evidence type="ECO:0000256" key="5">
    <source>
        <dbReference type="ARBA" id="ARBA00023004"/>
    </source>
</evidence>
<dbReference type="GO" id="GO:0051539">
    <property type="term" value="F:4 iron, 4 sulfur cluster binding"/>
    <property type="evidence" value="ECO:0007669"/>
    <property type="project" value="UniProtKB-KW"/>
</dbReference>
<organism evidence="8 9">
    <name type="scientific">Rohdeia mirabilis</name>
    <dbReference type="NCBI Taxonomy" id="2528008"/>
    <lineage>
        <taxon>Bacteria</taxon>
        <taxon>Pseudomonadati</taxon>
        <taxon>Planctomycetota</taxon>
        <taxon>Planctomycetia</taxon>
        <taxon>Planctomycetia incertae sedis</taxon>
        <taxon>Rohdeia</taxon>
    </lineage>
</organism>
<feature type="domain" description="Radical SAM core" evidence="7">
    <location>
        <begin position="17"/>
        <end position="261"/>
    </location>
</feature>
<dbReference type="GO" id="GO:0046872">
    <property type="term" value="F:metal ion binding"/>
    <property type="evidence" value="ECO:0007669"/>
    <property type="project" value="UniProtKB-KW"/>
</dbReference>
<dbReference type="InterPro" id="IPR039661">
    <property type="entry name" value="ELP3"/>
</dbReference>
<evidence type="ECO:0000256" key="6">
    <source>
        <dbReference type="ARBA" id="ARBA00023014"/>
    </source>
</evidence>
<proteinExistence type="predicted"/>
<dbReference type="EMBL" id="CP036290">
    <property type="protein sequence ID" value="QDU85379.1"/>
    <property type="molecule type" value="Genomic_DNA"/>
</dbReference>
<keyword evidence="9" id="KW-1185">Reference proteome</keyword>
<evidence type="ECO:0000256" key="4">
    <source>
        <dbReference type="ARBA" id="ARBA00022723"/>
    </source>
</evidence>
<dbReference type="InterPro" id="IPR005911">
    <property type="entry name" value="YhcC-like"/>
</dbReference>
<dbReference type="InterPro" id="IPR058240">
    <property type="entry name" value="rSAM_sf"/>
</dbReference>
<dbReference type="SFLD" id="SFLDG01091">
    <property type="entry name" value="uncharacterized_CHP01210-like"/>
    <property type="match status" value="1"/>
</dbReference>
<dbReference type="SFLD" id="SFLDS00029">
    <property type="entry name" value="Radical_SAM"/>
    <property type="match status" value="1"/>
</dbReference>
<dbReference type="PANTHER" id="PTHR11135:SF1">
    <property type="entry name" value="PROTEIN YHCC"/>
    <property type="match status" value="1"/>
</dbReference>
<evidence type="ECO:0000256" key="1">
    <source>
        <dbReference type="ARBA" id="ARBA00001966"/>
    </source>
</evidence>
<gene>
    <name evidence="8" type="ORF">Pla163_25080</name>
</gene>
<keyword evidence="2" id="KW-0004">4Fe-4S</keyword>
<keyword evidence="4" id="KW-0479">Metal-binding</keyword>
<accession>A0A518D1R2</accession>
<evidence type="ECO:0000259" key="7">
    <source>
        <dbReference type="PROSITE" id="PS51918"/>
    </source>
</evidence>
<dbReference type="NCBIfam" id="TIGR01212">
    <property type="entry name" value="TIGR01212 family radical SAM protein"/>
    <property type="match status" value="1"/>
</dbReference>
<dbReference type="Proteomes" id="UP000319342">
    <property type="component" value="Chromosome"/>
</dbReference>
<dbReference type="SFLD" id="SFLDG01086">
    <property type="entry name" value="elongater_protein-like"/>
    <property type="match status" value="1"/>
</dbReference>
<protein>
    <submittedName>
        <fullName evidence="8">Coproporphyrinogen III oxidase</fullName>
    </submittedName>
</protein>
<keyword evidence="6" id="KW-0411">Iron-sulfur</keyword>
<evidence type="ECO:0000256" key="2">
    <source>
        <dbReference type="ARBA" id="ARBA00022485"/>
    </source>
</evidence>
<dbReference type="SMART" id="SM00729">
    <property type="entry name" value="Elp3"/>
    <property type="match status" value="1"/>
</dbReference>
<reference evidence="8 9" key="1">
    <citation type="submission" date="2019-02" db="EMBL/GenBank/DDBJ databases">
        <title>Deep-cultivation of Planctomycetes and their phenomic and genomic characterization uncovers novel biology.</title>
        <authorList>
            <person name="Wiegand S."/>
            <person name="Jogler M."/>
            <person name="Boedeker C."/>
            <person name="Pinto D."/>
            <person name="Vollmers J."/>
            <person name="Rivas-Marin E."/>
            <person name="Kohn T."/>
            <person name="Peeters S.H."/>
            <person name="Heuer A."/>
            <person name="Rast P."/>
            <person name="Oberbeckmann S."/>
            <person name="Bunk B."/>
            <person name="Jeske O."/>
            <person name="Meyerdierks A."/>
            <person name="Storesund J.E."/>
            <person name="Kallscheuer N."/>
            <person name="Luecker S."/>
            <person name="Lage O.M."/>
            <person name="Pohl T."/>
            <person name="Merkel B.J."/>
            <person name="Hornburger P."/>
            <person name="Mueller R.-W."/>
            <person name="Bruemmer F."/>
            <person name="Labrenz M."/>
            <person name="Spormann A.M."/>
            <person name="Op den Camp H."/>
            <person name="Overmann J."/>
            <person name="Amann R."/>
            <person name="Jetten M.S.M."/>
            <person name="Mascher T."/>
            <person name="Medema M.H."/>
            <person name="Devos D.P."/>
            <person name="Kaster A.-K."/>
            <person name="Ovreas L."/>
            <person name="Rohde M."/>
            <person name="Galperin M.Y."/>
            <person name="Jogler C."/>
        </authorList>
    </citation>
    <scope>NUCLEOTIDE SEQUENCE [LARGE SCALE GENOMIC DNA]</scope>
    <source>
        <strain evidence="8 9">Pla163</strain>
    </source>
</reference>
<dbReference type="InterPro" id="IPR006638">
    <property type="entry name" value="Elp3/MiaA/NifB-like_rSAM"/>
</dbReference>
<name>A0A518D1R2_9BACT</name>
<dbReference type="PANTHER" id="PTHR11135">
    <property type="entry name" value="HISTONE ACETYLTRANSFERASE-RELATED"/>
    <property type="match status" value="1"/>
</dbReference>
<dbReference type="PROSITE" id="PS51918">
    <property type="entry name" value="RADICAL_SAM"/>
    <property type="match status" value="1"/>
</dbReference>
<evidence type="ECO:0000256" key="3">
    <source>
        <dbReference type="ARBA" id="ARBA00022691"/>
    </source>
</evidence>
<dbReference type="GO" id="GO:0003824">
    <property type="term" value="F:catalytic activity"/>
    <property type="evidence" value="ECO:0007669"/>
    <property type="project" value="InterPro"/>
</dbReference>
<evidence type="ECO:0000313" key="9">
    <source>
        <dbReference type="Proteomes" id="UP000319342"/>
    </source>
</evidence>
<dbReference type="Pfam" id="PF04055">
    <property type="entry name" value="Radical_SAM"/>
    <property type="match status" value="1"/>
</dbReference>
<comment type="cofactor">
    <cofactor evidence="1">
        <name>[4Fe-4S] cluster</name>
        <dbReference type="ChEBI" id="CHEBI:49883"/>
    </cofactor>
</comment>
<dbReference type="Pfam" id="PF16199">
    <property type="entry name" value="Radical_SAM_C"/>
    <property type="match status" value="1"/>
</dbReference>
<evidence type="ECO:0000313" key="8">
    <source>
        <dbReference type="EMBL" id="QDU85379.1"/>
    </source>
</evidence>
<keyword evidence="5" id="KW-0408">Iron</keyword>
<dbReference type="AlphaFoldDB" id="A0A518D1R2"/>
<keyword evidence="3" id="KW-0949">S-adenosyl-L-methionine</keyword>
<dbReference type="Gene3D" id="3.30.750.200">
    <property type="match status" value="1"/>
</dbReference>
<dbReference type="InterPro" id="IPR032432">
    <property type="entry name" value="Radical_SAM_C"/>
</dbReference>